<evidence type="ECO:0000313" key="13">
    <source>
        <dbReference type="EMBL" id="MBR7798059.1"/>
    </source>
</evidence>
<keyword evidence="10 13" id="KW-0503">Monooxygenase</keyword>
<accession>A0A941DZS3</accession>
<keyword evidence="7" id="KW-0288">FMN</keyword>
<evidence type="ECO:0000256" key="12">
    <source>
        <dbReference type="ARBA" id="ARBA00049401"/>
    </source>
</evidence>
<keyword evidence="9" id="KW-0560">Oxidoreductase</keyword>
<keyword evidence="8" id="KW-0547">Nucleotide-binding</keyword>
<reference evidence="13" key="1">
    <citation type="submission" date="2021-04" db="EMBL/GenBank/DDBJ databases">
        <title>Isolation and polyphasic classification of algal microorganism.</title>
        <authorList>
            <person name="Wang S."/>
        </authorList>
    </citation>
    <scope>NUCLEOTIDE SEQUENCE</scope>
    <source>
        <strain evidence="13">720a</strain>
    </source>
</reference>
<dbReference type="Proteomes" id="UP000675284">
    <property type="component" value="Unassembled WGS sequence"/>
</dbReference>
<dbReference type="RefSeq" id="WP_166530945.1">
    <property type="nucleotide sequence ID" value="NZ_JAGSOT010000085.1"/>
</dbReference>
<evidence type="ECO:0000256" key="11">
    <source>
        <dbReference type="ARBA" id="ARBA00031155"/>
    </source>
</evidence>
<gene>
    <name evidence="13" type="ORF">KCX74_18710</name>
</gene>
<protein>
    <recommendedName>
        <fullName evidence="4">Probable nitronate monooxygenase</fullName>
    </recommendedName>
    <alternativeName>
        <fullName evidence="11">Propionate 3-nitronate monooxygenase</fullName>
    </alternativeName>
</protein>
<name>A0A941DZS3_9BACI</name>
<evidence type="ECO:0000256" key="3">
    <source>
        <dbReference type="ARBA" id="ARBA00009881"/>
    </source>
</evidence>
<dbReference type="GO" id="GO:0000166">
    <property type="term" value="F:nucleotide binding"/>
    <property type="evidence" value="ECO:0007669"/>
    <property type="project" value="UniProtKB-KW"/>
</dbReference>
<evidence type="ECO:0000313" key="14">
    <source>
        <dbReference type="Proteomes" id="UP000675284"/>
    </source>
</evidence>
<evidence type="ECO:0000256" key="4">
    <source>
        <dbReference type="ARBA" id="ARBA00013457"/>
    </source>
</evidence>
<dbReference type="CDD" id="cd04730">
    <property type="entry name" value="NPD_like"/>
    <property type="match status" value="1"/>
</dbReference>
<dbReference type="InterPro" id="IPR004136">
    <property type="entry name" value="NMO"/>
</dbReference>
<evidence type="ECO:0000256" key="1">
    <source>
        <dbReference type="ARBA" id="ARBA00001917"/>
    </source>
</evidence>
<comment type="cofactor">
    <cofactor evidence="1">
        <name>FMN</name>
        <dbReference type="ChEBI" id="CHEBI:58210"/>
    </cofactor>
</comment>
<dbReference type="GO" id="GO:0009636">
    <property type="term" value="P:response to toxic substance"/>
    <property type="evidence" value="ECO:0007669"/>
    <property type="project" value="UniProtKB-KW"/>
</dbReference>
<dbReference type="PANTHER" id="PTHR42747">
    <property type="entry name" value="NITRONATE MONOOXYGENASE-RELATED"/>
    <property type="match status" value="1"/>
</dbReference>
<keyword evidence="14" id="KW-1185">Reference proteome</keyword>
<dbReference type="SUPFAM" id="SSF51412">
    <property type="entry name" value="Inosine monophosphate dehydrogenase (IMPDH)"/>
    <property type="match status" value="1"/>
</dbReference>
<dbReference type="InterPro" id="IPR013785">
    <property type="entry name" value="Aldolase_TIM"/>
</dbReference>
<dbReference type="Pfam" id="PF03060">
    <property type="entry name" value="NMO"/>
    <property type="match status" value="1"/>
</dbReference>
<comment type="catalytic activity">
    <reaction evidence="12">
        <text>3 propionate 3-nitronate + 3 O2 + H2O = 3 3-oxopropanoate + 2 nitrate + nitrite + H2O2 + 3 H(+)</text>
        <dbReference type="Rhea" id="RHEA:57332"/>
        <dbReference type="ChEBI" id="CHEBI:15377"/>
        <dbReference type="ChEBI" id="CHEBI:15378"/>
        <dbReference type="ChEBI" id="CHEBI:15379"/>
        <dbReference type="ChEBI" id="CHEBI:16240"/>
        <dbReference type="ChEBI" id="CHEBI:16301"/>
        <dbReference type="ChEBI" id="CHEBI:17632"/>
        <dbReference type="ChEBI" id="CHEBI:33190"/>
        <dbReference type="ChEBI" id="CHEBI:136067"/>
    </reaction>
</comment>
<dbReference type="Gene3D" id="3.20.20.70">
    <property type="entry name" value="Aldolase class I"/>
    <property type="match status" value="1"/>
</dbReference>
<dbReference type="PANTHER" id="PTHR42747:SF3">
    <property type="entry name" value="NITRONATE MONOOXYGENASE-RELATED"/>
    <property type="match status" value="1"/>
</dbReference>
<keyword evidence="5" id="KW-0216">Detoxification</keyword>
<evidence type="ECO:0000256" key="9">
    <source>
        <dbReference type="ARBA" id="ARBA00023002"/>
    </source>
</evidence>
<evidence type="ECO:0000256" key="6">
    <source>
        <dbReference type="ARBA" id="ARBA00022630"/>
    </source>
</evidence>
<proteinExistence type="inferred from homology"/>
<comment type="caution">
    <text evidence="13">The sequence shown here is derived from an EMBL/GenBank/DDBJ whole genome shotgun (WGS) entry which is preliminary data.</text>
</comment>
<sequence>MWHENEITRKLDIQYPIIQAGMAGGTTTPELIASVSNAGGLGTLGAGYMNPKHMKQTIQKIKKLTNRPFGVNVFISETPNVSEKEIEKANELLRPFRKELKLTEPKVTKPLTHLFEKQMEIILEERVPVCSFTFGVPSKEEVQQLKQKGTIVMGTATTVKEAMINEEHGIDMVVMQGSEAGGHRGTFSASFDKAMIGTMALIPQTVDHVNIPVIAAGGIMDGRGVLASLTLGAQAVQMGTAFVTSLESGANKQQIEAILTSTEEHPVITSAFSGKPARGIQNEFITKMAPYERSLPGYPVQHTLTKQIRSEAAKQNRPEWVHLWSGQSPRLSKRKSAASIIADIVSQVDDLVKYR</sequence>
<dbReference type="EMBL" id="JAGSOT010000085">
    <property type="protein sequence ID" value="MBR7798059.1"/>
    <property type="molecule type" value="Genomic_DNA"/>
</dbReference>
<comment type="similarity">
    <text evidence="3">Belongs to the nitronate monooxygenase family. NMO class I subfamily.</text>
</comment>
<evidence type="ECO:0000256" key="2">
    <source>
        <dbReference type="ARBA" id="ARBA00003535"/>
    </source>
</evidence>
<evidence type="ECO:0000256" key="7">
    <source>
        <dbReference type="ARBA" id="ARBA00022643"/>
    </source>
</evidence>
<evidence type="ECO:0000256" key="10">
    <source>
        <dbReference type="ARBA" id="ARBA00023033"/>
    </source>
</evidence>
<evidence type="ECO:0000256" key="5">
    <source>
        <dbReference type="ARBA" id="ARBA00022575"/>
    </source>
</evidence>
<organism evidence="13 14">
    <name type="scientific">Virgibacillus salarius</name>
    <dbReference type="NCBI Taxonomy" id="447199"/>
    <lineage>
        <taxon>Bacteria</taxon>
        <taxon>Bacillati</taxon>
        <taxon>Bacillota</taxon>
        <taxon>Bacilli</taxon>
        <taxon>Bacillales</taxon>
        <taxon>Bacillaceae</taxon>
        <taxon>Virgibacillus</taxon>
    </lineage>
</organism>
<keyword evidence="6" id="KW-0285">Flavoprotein</keyword>
<evidence type="ECO:0000256" key="8">
    <source>
        <dbReference type="ARBA" id="ARBA00022741"/>
    </source>
</evidence>
<dbReference type="FunFam" id="3.20.20.70:FF:000154">
    <property type="entry name" value="Probable nitronate monooxygenase"/>
    <property type="match status" value="1"/>
</dbReference>
<dbReference type="AlphaFoldDB" id="A0A941DZS3"/>
<comment type="function">
    <text evidence="2">Nitronate monooxygenase that uses molecular oxygen to catalyze the oxidative denitrification of alkyl nitronates. Acts on propionate 3-nitronate (P3N), the presumed physiological substrate. Probably functions in the detoxification of P3N, a metabolic poison produced by plants and fungi as a defense mechanism.</text>
</comment>
<dbReference type="GO" id="GO:0018580">
    <property type="term" value="F:nitronate monooxygenase activity"/>
    <property type="evidence" value="ECO:0007669"/>
    <property type="project" value="InterPro"/>
</dbReference>